<evidence type="ECO:0000256" key="1">
    <source>
        <dbReference type="SAM" id="MobiDB-lite"/>
    </source>
</evidence>
<gene>
    <name evidence="3" type="ordered locus">Cwoe_3431</name>
</gene>
<dbReference type="Pfam" id="PF01391">
    <property type="entry name" value="Collagen"/>
    <property type="match status" value="1"/>
</dbReference>
<feature type="signal peptide" evidence="2">
    <location>
        <begin position="1"/>
        <end position="32"/>
    </location>
</feature>
<dbReference type="AlphaFoldDB" id="D3EZ84"/>
<protein>
    <recommendedName>
        <fullName evidence="5">Collagen triple helix repeat protein</fullName>
    </recommendedName>
</protein>
<sequence length="557" mass="55967" precursor="true">MSSGFGRQAGAIGGAVALFAAVVLAAAAPASAATPPKKIYACVTEAYNTLNLTTKNGHCPDGQIKVSWSVEGNPGPRGPQGDAGPRGAPGRRGRTGPAGPAGPAGPQGPVGPVGPAGSADTPAEVLAKLLQVDGPGSGIDAEFLNGQPAGFYQQRVSGRCPSGNYMQEIAADGTVRCDNPLRAPVRIVQAASPGSALETSITAPASTSTVTSVTQQGIGNGLDVSLTNNGAGGRGVSVDNQGTGPGVFANTVGGNSIWGIVGSISAAALIGDSGSGEAVVGRQNGAICERNIGRCNGIGAIVGRHDGTGGYGVRGFVTDPNGAIGVIGQAGISGGTGTGVRAENVNAANNDNALEAVTIGNGSALFAQGRTTAATFNGAVQINGDLTVTGTKRGFQIDDPRAPTERTLTHTPVESDTMSVTYSGNVTTDGDGRATVRLPSYATAIAGDWSYQLTPIGRFGQAIVAREVDGDGSFAIRTEHGDTKVSWTVVGVRNDPQARRDAIDPVQEKRGAERGRYIDPSLYGKPASKSSIRHISPKGRSTSARAAGAGPRLASER</sequence>
<feature type="compositionally biased region" description="Low complexity" evidence="1">
    <location>
        <begin position="539"/>
        <end position="550"/>
    </location>
</feature>
<feature type="compositionally biased region" description="Low complexity" evidence="1">
    <location>
        <begin position="79"/>
        <end position="88"/>
    </location>
</feature>
<feature type="compositionally biased region" description="Basic and acidic residues" evidence="1">
    <location>
        <begin position="496"/>
        <end position="517"/>
    </location>
</feature>
<feature type="region of interest" description="Disordered" evidence="1">
    <location>
        <begin position="496"/>
        <end position="557"/>
    </location>
</feature>
<feature type="chain" id="PRO_5003044052" description="Collagen triple helix repeat protein" evidence="2">
    <location>
        <begin position="33"/>
        <end position="557"/>
    </location>
</feature>
<dbReference type="RefSeq" id="WP_012934900.1">
    <property type="nucleotide sequence ID" value="NC_013739.1"/>
</dbReference>
<evidence type="ECO:0008006" key="5">
    <source>
        <dbReference type="Google" id="ProtNLM"/>
    </source>
</evidence>
<evidence type="ECO:0000313" key="4">
    <source>
        <dbReference type="Proteomes" id="UP000008229"/>
    </source>
</evidence>
<dbReference type="Proteomes" id="UP000008229">
    <property type="component" value="Chromosome"/>
</dbReference>
<evidence type="ECO:0000256" key="2">
    <source>
        <dbReference type="SAM" id="SignalP"/>
    </source>
</evidence>
<proteinExistence type="predicted"/>
<reference evidence="4" key="2">
    <citation type="submission" date="2010-01" db="EMBL/GenBank/DDBJ databases">
        <title>The complete genome of Conexibacter woesei DSM 14684.</title>
        <authorList>
            <consortium name="US DOE Joint Genome Institute (JGI-PGF)"/>
            <person name="Lucas S."/>
            <person name="Copeland A."/>
            <person name="Lapidus A."/>
            <person name="Glavina del Rio T."/>
            <person name="Dalin E."/>
            <person name="Tice H."/>
            <person name="Bruce D."/>
            <person name="Goodwin L."/>
            <person name="Pitluck S."/>
            <person name="Kyrpides N."/>
            <person name="Mavromatis K."/>
            <person name="Ivanova N."/>
            <person name="Mikhailova N."/>
            <person name="Chertkov O."/>
            <person name="Brettin T."/>
            <person name="Detter J.C."/>
            <person name="Han C."/>
            <person name="Larimer F."/>
            <person name="Land M."/>
            <person name="Hauser L."/>
            <person name="Markowitz V."/>
            <person name="Cheng J.-F."/>
            <person name="Hugenholtz P."/>
            <person name="Woyke T."/>
            <person name="Wu D."/>
            <person name="Pukall R."/>
            <person name="Steenblock K."/>
            <person name="Schneider S."/>
            <person name="Klenk H.-P."/>
            <person name="Eisen J.A."/>
        </authorList>
    </citation>
    <scope>NUCLEOTIDE SEQUENCE [LARGE SCALE GENOMIC DNA]</scope>
    <source>
        <strain evidence="4">DSM 14684 / CIP 108061 / JCM 11494 / NBRC 100937 / ID131577</strain>
    </source>
</reference>
<accession>D3EZ84</accession>
<dbReference type="HOGENOM" id="CLU_488947_0_0_11"/>
<reference evidence="3 4" key="1">
    <citation type="journal article" date="2010" name="Stand. Genomic Sci.">
        <title>Complete genome sequence of Conexibacter woesei type strain (ID131577).</title>
        <authorList>
            <person name="Pukall R."/>
            <person name="Lapidus A."/>
            <person name="Glavina Del Rio T."/>
            <person name="Copeland A."/>
            <person name="Tice H."/>
            <person name="Cheng J.-F."/>
            <person name="Lucas S."/>
            <person name="Chen F."/>
            <person name="Nolan M."/>
            <person name="Bruce D."/>
            <person name="Goodwin L."/>
            <person name="Pitluck S."/>
            <person name="Mavromatis K."/>
            <person name="Ivanova N."/>
            <person name="Ovchinnikova G."/>
            <person name="Pati A."/>
            <person name="Chen A."/>
            <person name="Palaniappan K."/>
            <person name="Land M."/>
            <person name="Hauser L."/>
            <person name="Chang Y.-J."/>
            <person name="Jeffries C.D."/>
            <person name="Chain P."/>
            <person name="Meincke L."/>
            <person name="Sims D."/>
            <person name="Brettin T."/>
            <person name="Detter J.C."/>
            <person name="Rohde M."/>
            <person name="Goeker M."/>
            <person name="Bristow J."/>
            <person name="Eisen J.A."/>
            <person name="Markowitz V."/>
            <person name="Kyrpides N.C."/>
            <person name="Klenk H.-P."/>
            <person name="Hugenholtz P."/>
        </authorList>
    </citation>
    <scope>NUCLEOTIDE SEQUENCE [LARGE SCALE GENOMIC DNA]</scope>
    <source>
        <strain evidence="4">DSM 14684 / CIP 108061 / JCM 11494 / NBRC 100937 / ID131577</strain>
    </source>
</reference>
<dbReference type="eggNOG" id="ENOG5031NVG">
    <property type="taxonomic scope" value="Bacteria"/>
</dbReference>
<keyword evidence="2" id="KW-0732">Signal</keyword>
<feature type="region of interest" description="Disordered" evidence="1">
    <location>
        <begin position="65"/>
        <end position="120"/>
    </location>
</feature>
<name>D3EZ84_CONWI</name>
<evidence type="ECO:0000313" key="3">
    <source>
        <dbReference type="EMBL" id="ADB51849.1"/>
    </source>
</evidence>
<dbReference type="EMBL" id="CP001854">
    <property type="protein sequence ID" value="ADB51849.1"/>
    <property type="molecule type" value="Genomic_DNA"/>
</dbReference>
<dbReference type="STRING" id="469383.Cwoe_3431"/>
<organism evidence="3 4">
    <name type="scientific">Conexibacter woesei (strain DSM 14684 / CCUG 47730 / CIP 108061 / JCM 11494 / NBRC 100937 / ID131577)</name>
    <dbReference type="NCBI Taxonomy" id="469383"/>
    <lineage>
        <taxon>Bacteria</taxon>
        <taxon>Bacillati</taxon>
        <taxon>Actinomycetota</taxon>
        <taxon>Thermoleophilia</taxon>
        <taxon>Solirubrobacterales</taxon>
        <taxon>Conexibacteraceae</taxon>
        <taxon>Conexibacter</taxon>
    </lineage>
</organism>
<dbReference type="KEGG" id="cwo:Cwoe_3431"/>
<keyword evidence="4" id="KW-1185">Reference proteome</keyword>
<dbReference type="InterPro" id="IPR008160">
    <property type="entry name" value="Collagen"/>
</dbReference>